<keyword evidence="1" id="KW-1133">Transmembrane helix</keyword>
<feature type="transmembrane region" description="Helical" evidence="1">
    <location>
        <begin position="7"/>
        <end position="28"/>
    </location>
</feature>
<name>A0A7X0BPT2_9PSED</name>
<comment type="caution">
    <text evidence="3">The sequence shown here is derived from an EMBL/GenBank/DDBJ whole genome shotgun (WGS) entry which is preliminary data.</text>
</comment>
<reference evidence="3 4" key="1">
    <citation type="submission" date="2020-08" db="EMBL/GenBank/DDBJ databases">
        <title>Functional genomics of gut bacteria from endangered species of beetles.</title>
        <authorList>
            <person name="Carlos-Shanley C."/>
        </authorList>
    </citation>
    <scope>NUCLEOTIDE SEQUENCE [LARGE SCALE GENOMIC DNA]</scope>
    <source>
        <strain evidence="3 4">S00202</strain>
    </source>
</reference>
<sequence length="318" mass="34428">MSQARQPFLIGAFLLGGLFLLVAGVLLLARDSWFSEPNEYVVYFTGALDGLDIGAAVTYRGVKVGTVKEIRLSYDDELQDVVMPVILQIQKPGSADEVSGEQLGELVERLVERGLRAQLQTPSLLTGKAIVALDMFPAEPGFVHAGKGIPLPAIPSVPSRIDQAADVLRELVASLRELPLKEMTESATRTLQGLEKLSNSKDLQESVAHMNQLLGKLDRLSGKVEQQLPGLLEDARGSSGDLRAAVGEIRRAAQNAADALAEVNQLVVSSRRDLGPESAVQYEMLRALQELSQASKALQRTVEGLDQQPQSLIFGKQR</sequence>
<keyword evidence="4" id="KW-1185">Reference proteome</keyword>
<keyword evidence="1" id="KW-0812">Transmembrane</keyword>
<dbReference type="EMBL" id="JACHLL010000001">
    <property type="protein sequence ID" value="MBB6340163.1"/>
    <property type="molecule type" value="Genomic_DNA"/>
</dbReference>
<dbReference type="Pfam" id="PF02470">
    <property type="entry name" value="MlaD"/>
    <property type="match status" value="1"/>
</dbReference>
<protein>
    <submittedName>
        <fullName evidence="3">Paraquat-inducible protein B</fullName>
    </submittedName>
</protein>
<dbReference type="InterPro" id="IPR003399">
    <property type="entry name" value="Mce/MlaD"/>
</dbReference>
<accession>A0A7X0BPT2</accession>
<feature type="domain" description="Mce/MlaD" evidence="2">
    <location>
        <begin position="37"/>
        <end position="134"/>
    </location>
</feature>
<dbReference type="PANTHER" id="PTHR33371">
    <property type="entry name" value="INTERMEMBRANE PHOSPHOLIPID TRANSPORT SYSTEM BINDING PROTEIN MLAD-RELATED"/>
    <property type="match status" value="1"/>
</dbReference>
<dbReference type="RefSeq" id="WP_184680048.1">
    <property type="nucleotide sequence ID" value="NZ_JACHLL010000001.1"/>
</dbReference>
<dbReference type="AlphaFoldDB" id="A0A7X0BPT2"/>
<organism evidence="3 4">
    <name type="scientific">Pseudomonas fluvialis</name>
    <dbReference type="NCBI Taxonomy" id="1793966"/>
    <lineage>
        <taxon>Bacteria</taxon>
        <taxon>Pseudomonadati</taxon>
        <taxon>Pseudomonadota</taxon>
        <taxon>Gammaproteobacteria</taxon>
        <taxon>Pseudomonadales</taxon>
        <taxon>Pseudomonadaceae</taxon>
        <taxon>Pseudomonas</taxon>
    </lineage>
</organism>
<gene>
    <name evidence="3" type="ORF">HNP49_000313</name>
</gene>
<evidence type="ECO:0000259" key="2">
    <source>
        <dbReference type="Pfam" id="PF02470"/>
    </source>
</evidence>
<dbReference type="Proteomes" id="UP000557193">
    <property type="component" value="Unassembled WGS sequence"/>
</dbReference>
<evidence type="ECO:0000256" key="1">
    <source>
        <dbReference type="SAM" id="Phobius"/>
    </source>
</evidence>
<dbReference type="InterPro" id="IPR052336">
    <property type="entry name" value="MlaD_Phospholipid_Transporter"/>
</dbReference>
<dbReference type="PANTHER" id="PTHR33371:SF4">
    <property type="entry name" value="INTERMEMBRANE PHOSPHOLIPID TRANSPORT SYSTEM BINDING PROTEIN MLAD"/>
    <property type="match status" value="1"/>
</dbReference>
<proteinExistence type="predicted"/>
<keyword evidence="1" id="KW-0472">Membrane</keyword>
<evidence type="ECO:0000313" key="4">
    <source>
        <dbReference type="Proteomes" id="UP000557193"/>
    </source>
</evidence>
<evidence type="ECO:0000313" key="3">
    <source>
        <dbReference type="EMBL" id="MBB6340163.1"/>
    </source>
</evidence>